<dbReference type="EMBL" id="CAJNNW010031796">
    <property type="protein sequence ID" value="CAE8709110.1"/>
    <property type="molecule type" value="Genomic_DNA"/>
</dbReference>
<comment type="similarity">
    <text evidence="1">Belongs to the UPF0585 family.</text>
</comment>
<dbReference type="Pfam" id="PF06080">
    <property type="entry name" value="DUF938"/>
    <property type="match status" value="1"/>
</dbReference>
<dbReference type="InterPro" id="IPR010342">
    <property type="entry name" value="DUF938"/>
</dbReference>
<name>A0A813KJG0_POLGL</name>
<dbReference type="Proteomes" id="UP000626109">
    <property type="component" value="Unassembled WGS sequence"/>
</dbReference>
<dbReference type="OMA" id="YLYGPYK"/>
<dbReference type="SUPFAM" id="SSF53335">
    <property type="entry name" value="S-adenosyl-L-methionine-dependent methyltransferases"/>
    <property type="match status" value="1"/>
</dbReference>
<accession>A0A813KJG0</accession>
<dbReference type="Gene3D" id="3.40.50.150">
    <property type="entry name" value="Vaccinia Virus protein VP39"/>
    <property type="match status" value="1"/>
</dbReference>
<evidence type="ECO:0000313" key="3">
    <source>
        <dbReference type="EMBL" id="CAE8709110.1"/>
    </source>
</evidence>
<dbReference type="EMBL" id="CAJNNV010031268">
    <property type="protein sequence ID" value="CAE8635330.1"/>
    <property type="molecule type" value="Genomic_DNA"/>
</dbReference>
<gene>
    <name evidence="2" type="ORF">PGLA1383_LOCUS50926</name>
    <name evidence="3" type="ORF">PGLA2088_LOCUS35281</name>
</gene>
<dbReference type="PANTHER" id="PTHR20974:SF0">
    <property type="entry name" value="UPF0585 PROTEIN CG18661"/>
    <property type="match status" value="1"/>
</dbReference>
<evidence type="ECO:0008006" key="6">
    <source>
        <dbReference type="Google" id="ProtNLM"/>
    </source>
</evidence>
<evidence type="ECO:0000313" key="2">
    <source>
        <dbReference type="EMBL" id="CAE8635330.1"/>
    </source>
</evidence>
<organism evidence="3 4">
    <name type="scientific">Polarella glacialis</name>
    <name type="common">Dinoflagellate</name>
    <dbReference type="NCBI Taxonomy" id="89957"/>
    <lineage>
        <taxon>Eukaryota</taxon>
        <taxon>Sar</taxon>
        <taxon>Alveolata</taxon>
        <taxon>Dinophyceae</taxon>
        <taxon>Suessiales</taxon>
        <taxon>Suessiaceae</taxon>
        <taxon>Polarella</taxon>
    </lineage>
</organism>
<proteinExistence type="inferred from homology"/>
<dbReference type="PANTHER" id="PTHR20974">
    <property type="entry name" value="UPF0585 PROTEIN CG18661"/>
    <property type="match status" value="1"/>
</dbReference>
<evidence type="ECO:0000313" key="4">
    <source>
        <dbReference type="Proteomes" id="UP000626109"/>
    </source>
</evidence>
<comment type="caution">
    <text evidence="3">The sequence shown here is derived from an EMBL/GenBank/DDBJ whole genome shotgun (WGS) entry which is preliminary data.</text>
</comment>
<evidence type="ECO:0000256" key="1">
    <source>
        <dbReference type="ARBA" id="ARBA00008308"/>
    </source>
</evidence>
<keyword evidence="5" id="KW-1185">Reference proteome</keyword>
<evidence type="ECO:0000313" key="5">
    <source>
        <dbReference type="Proteomes" id="UP000654075"/>
    </source>
</evidence>
<dbReference type="AlphaFoldDB" id="A0A813KJG0"/>
<feature type="non-terminal residue" evidence="3">
    <location>
        <position position="1"/>
    </location>
</feature>
<dbReference type="OrthoDB" id="10258744at2759"/>
<sequence length="213" mass="23097">DKKFGAHNERNQGPILEKLLQYLPQCSAPKGGASPLQVLEVASGTGQHAAFFSGALHNVIWQPSDYDPRCLKSIDMWTSALRDNIRCAVELDVTKDSCDWPLSADSFDVIFNCNMIHLAPIQVMQGLCAGAGVVAKAGAKLFLYGPFTEGGKHVSESNAAFDGKMRSRDPSWGVRAVEDVQLEMAKHGFSLLAKELMPANNFLLVFTKSVSGV</sequence>
<dbReference type="Proteomes" id="UP000654075">
    <property type="component" value="Unassembled WGS sequence"/>
</dbReference>
<reference evidence="3" key="1">
    <citation type="submission" date="2021-02" db="EMBL/GenBank/DDBJ databases">
        <authorList>
            <person name="Dougan E. K."/>
            <person name="Rhodes N."/>
            <person name="Thang M."/>
            <person name="Chan C."/>
        </authorList>
    </citation>
    <scope>NUCLEOTIDE SEQUENCE</scope>
</reference>
<dbReference type="InterPro" id="IPR029063">
    <property type="entry name" value="SAM-dependent_MTases_sf"/>
</dbReference>
<protein>
    <recommendedName>
        <fullName evidence="6">Methyltransferase domain-containing protein</fullName>
    </recommendedName>
</protein>